<feature type="chain" id="PRO_5013246201" evidence="1">
    <location>
        <begin position="22"/>
        <end position="599"/>
    </location>
</feature>
<dbReference type="AlphaFoldDB" id="A0A1M6HHM4"/>
<protein>
    <submittedName>
        <fullName evidence="3">Gliding motility-associated C-terminal domain-containing protein</fullName>
    </submittedName>
</protein>
<dbReference type="Pfam" id="PF13585">
    <property type="entry name" value="CHU_C"/>
    <property type="match status" value="1"/>
</dbReference>
<evidence type="ECO:0000256" key="1">
    <source>
        <dbReference type="SAM" id="SignalP"/>
    </source>
</evidence>
<reference evidence="4" key="1">
    <citation type="submission" date="2016-11" db="EMBL/GenBank/DDBJ databases">
        <authorList>
            <person name="Varghese N."/>
            <person name="Submissions S."/>
        </authorList>
    </citation>
    <scope>NUCLEOTIDE SEQUENCE [LARGE SCALE GENOMIC DNA]</scope>
    <source>
        <strain evidence="4">DSM 19858</strain>
    </source>
</reference>
<dbReference type="Gene3D" id="2.60.120.380">
    <property type="match status" value="1"/>
</dbReference>
<proteinExistence type="predicted"/>
<dbReference type="EMBL" id="FQYU01000003">
    <property type="protein sequence ID" value="SHJ21655.1"/>
    <property type="molecule type" value="Genomic_DNA"/>
</dbReference>
<dbReference type="OrthoDB" id="9765926at2"/>
<accession>A0A1M6HHM4</accession>
<evidence type="ECO:0000313" key="3">
    <source>
        <dbReference type="EMBL" id="SHJ21655.1"/>
    </source>
</evidence>
<dbReference type="Pfam" id="PF19081">
    <property type="entry name" value="Ig_7"/>
    <property type="match status" value="1"/>
</dbReference>
<dbReference type="NCBIfam" id="TIGR04131">
    <property type="entry name" value="Bac_Flav_CTERM"/>
    <property type="match status" value="1"/>
</dbReference>
<dbReference type="RefSeq" id="WP_072993002.1">
    <property type="nucleotide sequence ID" value="NZ_FQYU01000003.1"/>
</dbReference>
<dbReference type="Proteomes" id="UP000184543">
    <property type="component" value="Unassembled WGS sequence"/>
</dbReference>
<dbReference type="InterPro" id="IPR044023">
    <property type="entry name" value="Ig_7"/>
</dbReference>
<dbReference type="InterPro" id="IPR026341">
    <property type="entry name" value="T9SS_type_B"/>
</dbReference>
<name>A0A1M6HHM4_9FLAO</name>
<gene>
    <name evidence="3" type="ORF">SAMN04488513_10352</name>
</gene>
<feature type="domain" description="Ig-like" evidence="2">
    <location>
        <begin position="200"/>
        <end position="254"/>
    </location>
</feature>
<feature type="signal peptide" evidence="1">
    <location>
        <begin position="1"/>
        <end position="21"/>
    </location>
</feature>
<dbReference type="CDD" id="cd00146">
    <property type="entry name" value="PKD"/>
    <property type="match status" value="1"/>
</dbReference>
<organism evidence="3 4">
    <name type="scientific">Pseudozobellia thermophila</name>
    <dbReference type="NCBI Taxonomy" id="192903"/>
    <lineage>
        <taxon>Bacteria</taxon>
        <taxon>Pseudomonadati</taxon>
        <taxon>Bacteroidota</taxon>
        <taxon>Flavobacteriia</taxon>
        <taxon>Flavobacteriales</taxon>
        <taxon>Flavobacteriaceae</taxon>
        <taxon>Pseudozobellia</taxon>
    </lineage>
</organism>
<evidence type="ECO:0000259" key="2">
    <source>
        <dbReference type="Pfam" id="PF19081"/>
    </source>
</evidence>
<dbReference type="STRING" id="192903.SAMN04488513_10352"/>
<evidence type="ECO:0000313" key="4">
    <source>
        <dbReference type="Proteomes" id="UP000184543"/>
    </source>
</evidence>
<keyword evidence="4" id="KW-1185">Reference proteome</keyword>
<sequence>MRRCQLILFCISILGVSRAMAQVSADCSSAIRICDDTPVNGGTNGLGVDDFSGAESSGCLEQAIDGTIESNSAWYRFRTGASGQLGFNIGVDTSEDWDFALYRSDDCQNLGEPVRCNFFDNQDQNSFIGVGEDPSGEETNVQYEEWLQVEPGEDYYLLINNFSNNNSGFSIQFSGHIFETNPYDALDCSIIDNLLGPPISACEGDTVVLDATTQDATAYNWYMDPGNGYQVISGENNATLQVAASANYRVEVVRPMGAIYSDVQVHFSPVPVAHPVSDDASCSGLGVYDLSQKDTEALGAQSDADFMVSYHLSLSDAVSGANSLPRQYSMEVGAQTLYIRVSSVDNPSCFDASQSFQLINGASPLSEFATEAYLCGSHTATIGEDRPNTDFSYLWNNGETTPTITVSEPGEYTLTATDNQSGLGCSDSRTVTVIRSNPPQILDIQIEDLQNNNTVTVVANETGLFEFRLDDGPFQEGNKFYGVSPGLHTVTVNDPEGCGSVSEEIVVVGFPRFFTPNADGANDYWHVEGIETLKAPVVHIFDRFGKLLAQLGAVDQGWDGRFNGEPLPETDYWFKLTYTDDDGQTLTVKYINNHFSLKR</sequence>
<keyword evidence="1" id="KW-0732">Signal</keyword>